<dbReference type="Proteomes" id="UP001364695">
    <property type="component" value="Unassembled WGS sequence"/>
</dbReference>
<name>A0ACC6P3H9_9BURK</name>
<keyword evidence="2" id="KW-1185">Reference proteome</keyword>
<protein>
    <submittedName>
        <fullName evidence="1">Calx-beta domain-containing protein</fullName>
    </submittedName>
</protein>
<organism evidence="1 2">
    <name type="scientific">Amphibiibacter pelophylacis</name>
    <dbReference type="NCBI Taxonomy" id="1799477"/>
    <lineage>
        <taxon>Bacteria</taxon>
        <taxon>Pseudomonadati</taxon>
        <taxon>Pseudomonadota</taxon>
        <taxon>Betaproteobacteria</taxon>
        <taxon>Burkholderiales</taxon>
        <taxon>Sphaerotilaceae</taxon>
        <taxon>Amphibiibacter</taxon>
    </lineage>
</organism>
<comment type="caution">
    <text evidence="1">The sequence shown here is derived from an EMBL/GenBank/DDBJ whole genome shotgun (WGS) entry which is preliminary data.</text>
</comment>
<sequence>MSEICKVPTISLKAVQAAASAPVVHHHGFSPKGAKLAKAKRVSHGGRKKTQPVVVDDVCEVPPLPMAAAAVHPDVAAKLPPLPVEHLAVAPAKGDGSLDDVLTALNKGDADAATAAGLRGDPGGSADGGLDEGLRVARVVESAQTPLPGQTPLSTAVPVVDLPVGQGPVTVPTGAGEAVVPPPAAPVQGTAFVDLADTATSDTGVSETDNLTRNTRPVLEGEGSPGGTVLVTVTFDVNGVPQNVVYKAAVDAEGRWSIPMDSQGAESGTLPAGGLPDGAVDLKVVSFDASGQPAVDENGNPLEAYNGFTVDTVAPVISLTLDPGSNPDQPTILVSVTDSGRALPGETVDVQLTDAAGRTWTYQVTVGADGKGVLDLSTQAPVGGDRPDLAPGDYQLTPETASVQDAAGNEATTQVLTIERAPVVEPEGVSGSQGQTQAEGDPLVYTINLSNPSPRPTVLDFAVGQPGDTADGLDYSGNISFSNGVTRNPDGSITVPPGVTSFTVTVPTLADNVSENSETLTLVVGNQSVTGTITDTTGAPTVAISGPVDVNEAAGTITYTIKLSNPASTDVSVKYATADGTAKAGSDFEAASGTVSFKPGETEKTVTVKITNDAVFEGAEDYSVKLSEPVGATITTGSVTTTIKDDGTGEMPNGGTPSDDRPVIAAINNATVAEGQNLDFTVQLSQTSTTATTVTLTPQSGTADITKDVGPAQVSFDGGKTFTALTGTTVSVPAGAESFVVRYAALKDNISEQSETFTLTAKAPQGDALVGTGTITDATGVPTVAISGPAVVNEAAGTITYTVKLSNPASTDVSVKYATADDTAKAGSDFEAASGTVSFKPGETEKTVTVKITNDAVFEGAEDYSVKLSEPVGATITTGSVTTTIKDDGTGEMPNGGTPSDDRPVIAAINNATVAEGQNLDFTVQLSHSSTTPTVVTLTPASGTADITKDVGPAQVSFDGGKTFTAVTGTTVSVPAGAESFVVRYAALKDNISEQSETFTLTAKAPQGEAVVGTGTITDATGVPTVAISGPAVVNEAAGTITYTVKLSNPASTDVTVKYATADGTAKAGSDFEATSGTVSFKPGETEKTVTVKITNDAVFEGAEDYSVKLSEPVGATITTGSVTTTIRDDGTGDMPNGGTPSDDRPVIAAINNATAAEGGNIDFTVKLSQTSTTATTVTLTPQSGSADITKDVGPAQVSFDGGKTFTAVSGSTVSVPAGSDSFVVRYAALKDNISEQSETFTLTAKAPQGDAVVGTGTITDATGVPTVAISGPAVVNEAAGTITYTVKLSNPASTDVSVKYATADGTAKAGSDFEAASGTVSFKPGETEKTVTVKITNDAVFEGAEDYSVKLSEPVGATITTGSVTTTIKDDGTGEMPNGGTPSDDRPVIAAINNATVAEGANIDFTVKLSQTSTTATTVTLTPQSGSADITKDVGPAQVSFDGGKTFTAVTGTTVSVPAGADSFVVRYAALKDNISEQSETFTITAKAPQGEAVVGTATITDATGVPTVAISGPAVVNEAAGTITYTVKLSNPASTDVSVKYATADGTAKAGSDFEAASGTVSFTPGETEKTVTVKITNDAVFEGAEDYSVKLSEPVGATITTGSVTTTIKDDGTGEMPNGGTPSDDRPVIAAINNATVAEGQNLDFTVQLSHSSTTPTVVTLTPASGTADITKDVGPAQVSFDGGKTFTAVSGSTVSVPAGADSFVVRYASINDGLKEPTESFTLSAKTALGAAVTGTGTITDNDGAAVPLQNLGTVIEEASNGIITGQSTTAGNSGSLQIDFGQLFNADPGVPVVEGRLSADSSINAASAPASAFVAQTAQGTYGTFTLQASGAWKYELNNALPATQALKNGDAPLETFKVMDGYGNERTVTVTVEGRDDAPNTTTDYSYLLPTDGTWVPTIGTTTAGNALANDSDVEGDKLTVVGLRNTQLKEGQVGTALEGAFGKLTIQADGSYTYELQRTPNLDENGRPTSPETFTYIVSDGQKDTEEQIIISFDHMAQARDPAFASLAPQLSISGPASVNEAAGTVSYTVQLTKPATGPVSVSYTTQDGTAKAGSDFTASSGTLTFQPGETSKTVTVKILPDQVFEGAETYSLKLSGATGAALAVATVSTTVHDDGTGWVPEGVTPVNQSPTVLAISDAQAPEGQNLDFTVRLSATSTTPTQVSLGVTAGSASGDDLGAASVSFDGGKTFVPVSNGAVSVPAGVGSFVVRYVSVDDLAKEGSETFRLHAQTSAMDQPLSATGTIQASDGQALAPQLLGEAVEAANVAADSGSTTTTGLSGTTQISINFDTISSAMGVDHLSGTLAPDSSVQGAGVASGFVAATLNGQYGVFTLDAQGHWNYQLDNARMSTQALAQDQMARESFTVTDANGQARQVLVDVRGTNDVPFTTADHIILADADGGVPQPGATVQGSVLANDYDADGGHLSVTGIAQTQSMAGELGAPLHGAYGDLVIGADGQFSYTLKTPPNAGALTDTFSYTVSDGQGGSTTEQLVIHLGDPAQTSPDGFALTVPVEYGDQNLFGTEGIQDVFQWQLADVGATGMPYQDQVQHFDLRPADEKGDVLDLADLLPTGASATTLDAYLNFEQVGGDTVIHVSKDGAFTGSHAGVTGDEANALSNQNIVLKDVNLYQHFGVSSDASTELIQTLLQQGKLHIHD</sequence>
<evidence type="ECO:0000313" key="2">
    <source>
        <dbReference type="Proteomes" id="UP001364695"/>
    </source>
</evidence>
<evidence type="ECO:0000313" key="1">
    <source>
        <dbReference type="EMBL" id="MEJ7138764.1"/>
    </source>
</evidence>
<proteinExistence type="predicted"/>
<reference evidence="1" key="1">
    <citation type="submission" date="2023-10" db="EMBL/GenBank/DDBJ databases">
        <title>Amphibacter perezi, gen. nov., sp. nov. a novel taxa of the family Comamonadaceae, class Betaproteobacteria isolated from the skin microbiota of Pelophylax perezi from different populations.</title>
        <authorList>
            <person name="Costa S."/>
            <person name="Proenca D.N."/>
            <person name="Lopes I."/>
            <person name="Morais P.V."/>
        </authorList>
    </citation>
    <scope>NUCLEOTIDE SEQUENCE</scope>
    <source>
        <strain evidence="1">SL12-8</strain>
    </source>
</reference>
<dbReference type="EMBL" id="JAWDIE010000015">
    <property type="protein sequence ID" value="MEJ7138764.1"/>
    <property type="molecule type" value="Genomic_DNA"/>
</dbReference>
<accession>A0ACC6P3H9</accession>
<gene>
    <name evidence="1" type="ORF">RV045_10055</name>
</gene>